<protein>
    <submittedName>
        <fullName evidence="2">Methanogenic corrinoid protein MtbC1</fullName>
    </submittedName>
</protein>
<sequence>MTNSSIAHIASSFFDALFDTDRPKALSVINRAIGRNIAPEDLVFSVVLPGIERMTDSMVDTEKTNLSQHFIASQICEEVIDLLLPLFSGAPSFQGTVILGTSSGDFHGLGKKIVRGCLRSSLFSVVDLGINVTAERFVEEAVSQKAAIIGVSSMMVHTALSDQGPRRVRQLLHERGLEERIKLVVGGAPYKFDPELYRTVGADAWGENGMEAVRVITRLLGAQKP</sequence>
<evidence type="ECO:0000259" key="1">
    <source>
        <dbReference type="PROSITE" id="PS51332"/>
    </source>
</evidence>
<keyword evidence="3" id="KW-1185">Reference proteome</keyword>
<organism evidence="2 3">
    <name type="scientific">Geobacter argillaceus</name>
    <dbReference type="NCBI Taxonomy" id="345631"/>
    <lineage>
        <taxon>Bacteria</taxon>
        <taxon>Pseudomonadati</taxon>
        <taxon>Thermodesulfobacteriota</taxon>
        <taxon>Desulfuromonadia</taxon>
        <taxon>Geobacterales</taxon>
        <taxon>Geobacteraceae</taxon>
        <taxon>Geobacter</taxon>
    </lineage>
</organism>
<feature type="domain" description="B12-binding" evidence="1">
    <location>
        <begin position="94"/>
        <end position="225"/>
    </location>
</feature>
<proteinExistence type="predicted"/>
<accession>A0A562VMH8</accession>
<dbReference type="RefSeq" id="WP_145022604.1">
    <property type="nucleotide sequence ID" value="NZ_VLLN01000012.1"/>
</dbReference>
<dbReference type="Pfam" id="PF02310">
    <property type="entry name" value="B12-binding"/>
    <property type="match status" value="1"/>
</dbReference>
<comment type="caution">
    <text evidence="2">The sequence shown here is derived from an EMBL/GenBank/DDBJ whole genome shotgun (WGS) entry which is preliminary data.</text>
</comment>
<dbReference type="EMBL" id="VLLN01000012">
    <property type="protein sequence ID" value="TWJ18981.1"/>
    <property type="molecule type" value="Genomic_DNA"/>
</dbReference>
<dbReference type="AlphaFoldDB" id="A0A562VMH8"/>
<dbReference type="InterPro" id="IPR036724">
    <property type="entry name" value="Cobalamin-bd_sf"/>
</dbReference>
<dbReference type="Gene3D" id="3.40.50.280">
    <property type="entry name" value="Cobalamin-binding domain"/>
    <property type="match status" value="1"/>
</dbReference>
<evidence type="ECO:0000313" key="2">
    <source>
        <dbReference type="EMBL" id="TWJ18981.1"/>
    </source>
</evidence>
<dbReference type="GO" id="GO:0005829">
    <property type="term" value="C:cytosol"/>
    <property type="evidence" value="ECO:0007669"/>
    <property type="project" value="TreeGrafter"/>
</dbReference>
<dbReference type="InterPro" id="IPR006158">
    <property type="entry name" value="Cobalamin-bd"/>
</dbReference>
<dbReference type="SUPFAM" id="SSF52242">
    <property type="entry name" value="Cobalamin (vitamin B12)-binding domain"/>
    <property type="match status" value="1"/>
</dbReference>
<dbReference type="OrthoDB" id="5419165at2"/>
<gene>
    <name evidence="2" type="ORF">JN12_02198</name>
</gene>
<dbReference type="PANTHER" id="PTHR45833">
    <property type="entry name" value="METHIONINE SYNTHASE"/>
    <property type="match status" value="1"/>
</dbReference>
<name>A0A562VMH8_9BACT</name>
<dbReference type="GO" id="GO:0046872">
    <property type="term" value="F:metal ion binding"/>
    <property type="evidence" value="ECO:0007669"/>
    <property type="project" value="InterPro"/>
</dbReference>
<reference evidence="2 3" key="1">
    <citation type="submission" date="2019-07" db="EMBL/GenBank/DDBJ databases">
        <title>Genomic Encyclopedia of Archaeal and Bacterial Type Strains, Phase II (KMG-II): from individual species to whole genera.</title>
        <authorList>
            <person name="Goeker M."/>
        </authorList>
    </citation>
    <scope>NUCLEOTIDE SEQUENCE [LARGE SCALE GENOMIC DNA]</scope>
    <source>
        <strain evidence="2 3">ATCC BAA-1139</strain>
    </source>
</reference>
<dbReference type="PROSITE" id="PS51332">
    <property type="entry name" value="B12_BINDING"/>
    <property type="match status" value="1"/>
</dbReference>
<dbReference type="GO" id="GO:0008705">
    <property type="term" value="F:methionine synthase activity"/>
    <property type="evidence" value="ECO:0007669"/>
    <property type="project" value="TreeGrafter"/>
</dbReference>
<dbReference type="Proteomes" id="UP000319449">
    <property type="component" value="Unassembled WGS sequence"/>
</dbReference>
<dbReference type="GO" id="GO:0031419">
    <property type="term" value="F:cobalamin binding"/>
    <property type="evidence" value="ECO:0007669"/>
    <property type="project" value="InterPro"/>
</dbReference>
<evidence type="ECO:0000313" key="3">
    <source>
        <dbReference type="Proteomes" id="UP000319449"/>
    </source>
</evidence>
<dbReference type="InterPro" id="IPR050554">
    <property type="entry name" value="Met_Synthase/Corrinoid"/>
</dbReference>